<gene>
    <name evidence="1" type="ORF">HH308_14695</name>
</gene>
<evidence type="ECO:0000313" key="1">
    <source>
        <dbReference type="EMBL" id="NMO02465.1"/>
    </source>
</evidence>
<dbReference type="AlphaFoldDB" id="A0A848L067"/>
<evidence type="ECO:0000313" key="2">
    <source>
        <dbReference type="Proteomes" id="UP000550729"/>
    </source>
</evidence>
<organism evidence="1 2">
    <name type="scientific">Gordonia asplenii</name>
    <dbReference type="NCBI Taxonomy" id="2725283"/>
    <lineage>
        <taxon>Bacteria</taxon>
        <taxon>Bacillati</taxon>
        <taxon>Actinomycetota</taxon>
        <taxon>Actinomycetes</taxon>
        <taxon>Mycobacteriales</taxon>
        <taxon>Gordoniaceae</taxon>
        <taxon>Gordonia</taxon>
    </lineage>
</organism>
<dbReference type="Proteomes" id="UP000550729">
    <property type="component" value="Unassembled WGS sequence"/>
</dbReference>
<dbReference type="RefSeq" id="WP_170194972.1">
    <property type="nucleotide sequence ID" value="NZ_JABBNB010000014.1"/>
</dbReference>
<protein>
    <submittedName>
        <fullName evidence="1">Uncharacterized protein</fullName>
    </submittedName>
</protein>
<dbReference type="EMBL" id="JABBNB010000014">
    <property type="protein sequence ID" value="NMO02465.1"/>
    <property type="molecule type" value="Genomic_DNA"/>
</dbReference>
<name>A0A848L067_9ACTN</name>
<comment type="caution">
    <text evidence="1">The sequence shown here is derived from an EMBL/GenBank/DDBJ whole genome shotgun (WGS) entry which is preliminary data.</text>
</comment>
<accession>A0A848L067</accession>
<proteinExistence type="predicted"/>
<sequence>MRNTDDPDAVDARGDEAFDPTSVEDLARRWPAVAPIHRRLVRPLDVAVRGAAGSGRRTLVTAIQSATSASAVIDEPHCTVPDVDVVLYLLVDRVRAGDRESIARLPADRRIVLLNKADCCGPSRSADVARRCADDLGVRVTPTSGLWATTTVTSDDAALLRELAWYDDPLPALTAQFAAADPARAGLLRRVGRQGIVECLDAVRAGRVAGNPADFTTLLRRRCGLRDLAAQLRSAGPAVRDFRRERARGELNALAAAAPGQLRDAAEQTLMGAAHA</sequence>
<reference evidence="1 2" key="1">
    <citation type="submission" date="2020-04" db="EMBL/GenBank/DDBJ databases">
        <title>Gordonia sp. nov. TBRC 11910.</title>
        <authorList>
            <person name="Suriyachadkun C."/>
        </authorList>
    </citation>
    <scope>NUCLEOTIDE SEQUENCE [LARGE SCALE GENOMIC DNA]</scope>
    <source>
        <strain evidence="1 2">TBRC 11910</strain>
    </source>
</reference>
<keyword evidence="2" id="KW-1185">Reference proteome</keyword>